<dbReference type="Proteomes" id="UP000577697">
    <property type="component" value="Unassembled WGS sequence"/>
</dbReference>
<dbReference type="EMBL" id="JACICB010000008">
    <property type="protein sequence ID" value="MBB3706270.1"/>
    <property type="molecule type" value="Genomic_DNA"/>
</dbReference>
<reference evidence="1 3" key="1">
    <citation type="submission" date="2016-03" db="EMBL/GenBank/DDBJ databases">
        <title>Complete genome of Aminobacter aminovorans KCTC 2477.</title>
        <authorList>
            <person name="Kim K.M."/>
        </authorList>
    </citation>
    <scope>NUCLEOTIDE SEQUENCE [LARGE SCALE GENOMIC DNA]</scope>
    <source>
        <strain evidence="1 3">KCTC 2477</strain>
    </source>
</reference>
<dbReference type="EMBL" id="CP015005">
    <property type="protein sequence ID" value="AMS43183.1"/>
    <property type="molecule type" value="Genomic_DNA"/>
</dbReference>
<accession>A0AAC9FDZ7</accession>
<name>A0AAC9FDZ7_AMIAI</name>
<evidence type="ECO:0000313" key="2">
    <source>
        <dbReference type="EMBL" id="MBB3706270.1"/>
    </source>
</evidence>
<sequence length="48" mass="5575">MGNPIISADLYKESVSSISHLRQRPEVLLELRIAFAFPLASDERWWEC</sequence>
<dbReference type="Proteomes" id="UP000075755">
    <property type="component" value="Chromosome"/>
</dbReference>
<dbReference type="KEGG" id="aak:AA2016_4267"/>
<gene>
    <name evidence="1" type="ORF">AA2016_4267</name>
    <name evidence="2" type="ORF">FHS67_002590</name>
</gene>
<reference evidence="2 4" key="2">
    <citation type="submission" date="2020-08" db="EMBL/GenBank/DDBJ databases">
        <title>Genomic Encyclopedia of Type Strains, Phase IV (KMG-IV): sequencing the most valuable type-strain genomes for metagenomic binning, comparative biology and taxonomic classification.</title>
        <authorList>
            <person name="Goeker M."/>
        </authorList>
    </citation>
    <scope>NUCLEOTIDE SEQUENCE [LARGE SCALE GENOMIC DNA]</scope>
    <source>
        <strain evidence="2 4">DSM 10368</strain>
    </source>
</reference>
<proteinExistence type="predicted"/>
<dbReference type="AlphaFoldDB" id="A0AAC9FDZ7"/>
<organism evidence="1 3">
    <name type="scientific">Aminobacter aminovorans</name>
    <name type="common">Chelatobacter heintzii</name>
    <dbReference type="NCBI Taxonomy" id="83263"/>
    <lineage>
        <taxon>Bacteria</taxon>
        <taxon>Pseudomonadati</taxon>
        <taxon>Pseudomonadota</taxon>
        <taxon>Alphaproteobacteria</taxon>
        <taxon>Hyphomicrobiales</taxon>
        <taxon>Phyllobacteriaceae</taxon>
        <taxon>Aminobacter</taxon>
    </lineage>
</organism>
<evidence type="ECO:0000313" key="3">
    <source>
        <dbReference type="Proteomes" id="UP000075755"/>
    </source>
</evidence>
<keyword evidence="4" id="KW-1185">Reference proteome</keyword>
<evidence type="ECO:0000313" key="4">
    <source>
        <dbReference type="Proteomes" id="UP000577697"/>
    </source>
</evidence>
<evidence type="ECO:0000313" key="1">
    <source>
        <dbReference type="EMBL" id="AMS43183.1"/>
    </source>
</evidence>
<protein>
    <submittedName>
        <fullName evidence="1">Uncharacterized protein</fullName>
    </submittedName>
</protein>